<dbReference type="PANTHER" id="PTHR47558">
    <property type="entry name" value="HISTONE DEACETYLASE HOS3"/>
    <property type="match status" value="1"/>
</dbReference>
<dbReference type="GO" id="GO:0005634">
    <property type="term" value="C:nucleus"/>
    <property type="evidence" value="ECO:0007669"/>
    <property type="project" value="TreeGrafter"/>
</dbReference>
<dbReference type="AlphaFoldDB" id="A0A1S8A6J5"/>
<evidence type="ECO:0000313" key="2">
    <source>
        <dbReference type="EMBL" id="GAW25525.1"/>
    </source>
</evidence>
<feature type="compositionally biased region" description="Low complexity" evidence="1">
    <location>
        <begin position="17"/>
        <end position="44"/>
    </location>
</feature>
<organism evidence="2">
    <name type="scientific">Rosellinia necatrix</name>
    <name type="common">White root-rot fungus</name>
    <dbReference type="NCBI Taxonomy" id="77044"/>
    <lineage>
        <taxon>Eukaryota</taxon>
        <taxon>Fungi</taxon>
        <taxon>Dikarya</taxon>
        <taxon>Ascomycota</taxon>
        <taxon>Pezizomycotina</taxon>
        <taxon>Sordariomycetes</taxon>
        <taxon>Xylariomycetidae</taxon>
        <taxon>Xylariales</taxon>
        <taxon>Xylariaceae</taxon>
        <taxon>Rosellinia</taxon>
    </lineage>
</organism>
<evidence type="ECO:0000313" key="3">
    <source>
        <dbReference type="Proteomes" id="UP000054516"/>
    </source>
</evidence>
<proteinExistence type="predicted"/>
<dbReference type="GO" id="GO:0004407">
    <property type="term" value="F:histone deacetylase activity"/>
    <property type="evidence" value="ECO:0007669"/>
    <property type="project" value="TreeGrafter"/>
</dbReference>
<dbReference type="PANTHER" id="PTHR47558:SF1">
    <property type="entry name" value="HISTONE DEACETYLASE HOS3"/>
    <property type="match status" value="1"/>
</dbReference>
<evidence type="ECO:0000256" key="1">
    <source>
        <dbReference type="SAM" id="MobiDB-lite"/>
    </source>
</evidence>
<reference evidence="2" key="1">
    <citation type="submission" date="2016-03" db="EMBL/GenBank/DDBJ databases">
        <title>Draft genome sequence of Rosellinia necatrix.</title>
        <authorList>
            <person name="Kanematsu S."/>
        </authorList>
    </citation>
    <scope>NUCLEOTIDE SEQUENCE [LARGE SCALE GENOMIC DNA]</scope>
    <source>
        <strain evidence="2">W97</strain>
    </source>
</reference>
<accession>A0A1S8A6J5</accession>
<dbReference type="Proteomes" id="UP000054516">
    <property type="component" value="Unassembled WGS sequence"/>
</dbReference>
<gene>
    <name evidence="2" type="ORF">SAMD00023353_0801030</name>
</gene>
<dbReference type="STRING" id="77044.A0A1S8A6J5"/>
<protein>
    <submittedName>
        <fullName evidence="2">Putative histone deacetylase HOS3</fullName>
    </submittedName>
</protein>
<sequence length="283" mass="30695">MASPEHVQAQLVPALVNSSTTKNNSSNGRNSNNDNDLSHSLNRLTLSTSHNSGPGAPSSIARERPRSSLSINTRAPVRSPLTKANIDRMASEGRSSSLIRKASMNSLYSANSGTPNPTASRRGSSAYLSPTTAKSPMMEDRSPRTAAALANAYFAKELELSHGTASDQSAETIVILHDDCYGHRYSRPRASKNLLSTIVERPERIQASVLGVSMAYVRLGERHCDGRHPIHANPDQKSLPAIPFRIHKTTRKVPISSTAVTNVHGNKWMEELKMITPATLSPR</sequence>
<feature type="compositionally biased region" description="Polar residues" evidence="1">
    <location>
        <begin position="93"/>
        <end position="134"/>
    </location>
</feature>
<dbReference type="OrthoDB" id="5232919at2759"/>
<feature type="region of interest" description="Disordered" evidence="1">
    <location>
        <begin position="1"/>
        <end position="141"/>
    </location>
</feature>
<dbReference type="EMBL" id="DF977453">
    <property type="protein sequence ID" value="GAW25525.1"/>
    <property type="molecule type" value="Genomic_DNA"/>
</dbReference>
<name>A0A1S8A6J5_ROSNE</name>
<dbReference type="InterPro" id="IPR053244">
    <property type="entry name" value="HDAC_HD_type_1"/>
</dbReference>
<keyword evidence="3" id="KW-1185">Reference proteome</keyword>